<sequence length="75" mass="8480">MSALELSVEAVNVAMPSVAVEFLIAYMDALRHLGRHADALGVFDRTISVARRYRNRADNPVCLRHVRTAFQRKPE</sequence>
<evidence type="ECO:0008006" key="3">
    <source>
        <dbReference type="Google" id="ProtNLM"/>
    </source>
</evidence>
<evidence type="ECO:0000313" key="1">
    <source>
        <dbReference type="EMBL" id="RDK00740.1"/>
    </source>
</evidence>
<gene>
    <name evidence="1" type="ORF">DLM46_20505</name>
</gene>
<organism evidence="1 2">
    <name type="scientific">Paraburkholderia lacunae</name>
    <dbReference type="NCBI Taxonomy" id="2211104"/>
    <lineage>
        <taxon>Bacteria</taxon>
        <taxon>Pseudomonadati</taxon>
        <taxon>Pseudomonadota</taxon>
        <taxon>Betaproteobacteria</taxon>
        <taxon>Burkholderiales</taxon>
        <taxon>Burkholderiaceae</taxon>
        <taxon>Paraburkholderia</taxon>
    </lineage>
</organism>
<comment type="caution">
    <text evidence="1">The sequence shown here is derived from an EMBL/GenBank/DDBJ whole genome shotgun (WGS) entry which is preliminary data.</text>
</comment>
<evidence type="ECO:0000313" key="2">
    <source>
        <dbReference type="Proteomes" id="UP000254875"/>
    </source>
</evidence>
<reference evidence="2" key="1">
    <citation type="submission" date="2018-05" db="EMBL/GenBank/DDBJ databases">
        <authorList>
            <person name="Feng T."/>
        </authorList>
    </citation>
    <scope>NUCLEOTIDE SEQUENCE [LARGE SCALE GENOMIC DNA]</scope>
    <source>
        <strain evidence="2">S27</strain>
    </source>
</reference>
<dbReference type="RefSeq" id="WP_115103197.1">
    <property type="nucleotide sequence ID" value="NZ_QHKS01000013.1"/>
</dbReference>
<dbReference type="AlphaFoldDB" id="A0A370N554"/>
<protein>
    <recommendedName>
        <fullName evidence="3">Tetratricopeptide repeat protein</fullName>
    </recommendedName>
</protein>
<accession>A0A370N554</accession>
<dbReference type="EMBL" id="QHKS01000013">
    <property type="protein sequence ID" value="RDK00740.1"/>
    <property type="molecule type" value="Genomic_DNA"/>
</dbReference>
<proteinExistence type="predicted"/>
<keyword evidence="2" id="KW-1185">Reference proteome</keyword>
<dbReference type="Proteomes" id="UP000254875">
    <property type="component" value="Unassembled WGS sequence"/>
</dbReference>
<name>A0A370N554_9BURK</name>